<proteinExistence type="predicted"/>
<gene>
    <name evidence="1" type="ORF">JKP88DRAFT_244927</name>
</gene>
<name>A0A835Z2X3_9STRA</name>
<organism evidence="1 2">
    <name type="scientific">Tribonema minus</name>
    <dbReference type="NCBI Taxonomy" id="303371"/>
    <lineage>
        <taxon>Eukaryota</taxon>
        <taxon>Sar</taxon>
        <taxon>Stramenopiles</taxon>
        <taxon>Ochrophyta</taxon>
        <taxon>PX clade</taxon>
        <taxon>Xanthophyceae</taxon>
        <taxon>Tribonematales</taxon>
        <taxon>Tribonemataceae</taxon>
        <taxon>Tribonema</taxon>
    </lineage>
</organism>
<dbReference type="Proteomes" id="UP000664859">
    <property type="component" value="Unassembled WGS sequence"/>
</dbReference>
<dbReference type="EMBL" id="JAFCMP010000179">
    <property type="protein sequence ID" value="KAG5184055.1"/>
    <property type="molecule type" value="Genomic_DNA"/>
</dbReference>
<sequence length="268" mass="30477">MAEARLECDALDFIRKVLAQYPTSSPAFTAHIECARYLQPEEEYWGEDLDAYKFAVIHPTILAQQALVMGLTVDIKVCDEALRRDEYGGYYEQSNGDRVVNKTPWTIGANTILSPPLESTYTVIRGLPRDCKKWHYWGSSVNISGLHISFTFKPRHSGEHVHVLCEIADGTNAMTTPLPLRASFHAFKSDARLNEWLEGTQFPHKSWDSRTYLHNGDVHQIEDFDLKGVKHMAIVVLRDTEFRTQRGTPLDSMGAPHMRVAHLTFEAM</sequence>
<reference evidence="1" key="1">
    <citation type="submission" date="2021-02" db="EMBL/GenBank/DDBJ databases">
        <title>First Annotated Genome of the Yellow-green Alga Tribonema minus.</title>
        <authorList>
            <person name="Mahan K.M."/>
        </authorList>
    </citation>
    <scope>NUCLEOTIDE SEQUENCE</scope>
    <source>
        <strain evidence="1">UTEX B ZZ1240</strain>
    </source>
</reference>
<evidence type="ECO:0000313" key="1">
    <source>
        <dbReference type="EMBL" id="KAG5184055.1"/>
    </source>
</evidence>
<dbReference type="AlphaFoldDB" id="A0A835Z2X3"/>
<accession>A0A835Z2X3</accession>
<protein>
    <submittedName>
        <fullName evidence="1">Uncharacterized protein</fullName>
    </submittedName>
</protein>
<comment type="caution">
    <text evidence="1">The sequence shown here is derived from an EMBL/GenBank/DDBJ whole genome shotgun (WGS) entry which is preliminary data.</text>
</comment>
<keyword evidence="2" id="KW-1185">Reference proteome</keyword>
<evidence type="ECO:0000313" key="2">
    <source>
        <dbReference type="Proteomes" id="UP000664859"/>
    </source>
</evidence>